<comment type="caution">
    <text evidence="2">The sequence shown here is derived from an EMBL/GenBank/DDBJ whole genome shotgun (WGS) entry which is preliminary data.</text>
</comment>
<name>A0A087E3M0_9BIFI</name>
<evidence type="ECO:0000313" key="3">
    <source>
        <dbReference type="Proteomes" id="UP000029003"/>
    </source>
</evidence>
<evidence type="ECO:0000256" key="1">
    <source>
        <dbReference type="SAM" id="MobiDB-lite"/>
    </source>
</evidence>
<evidence type="ECO:0000313" key="2">
    <source>
        <dbReference type="EMBL" id="KFJ02371.1"/>
    </source>
</evidence>
<accession>A0A087E3M0</accession>
<gene>
    <name evidence="2" type="ORF">THER5_1933</name>
</gene>
<organism evidence="2 3">
    <name type="scientific">Bifidobacterium thermacidophilum subsp. thermacidophilum</name>
    <dbReference type="NCBI Taxonomy" id="79262"/>
    <lineage>
        <taxon>Bacteria</taxon>
        <taxon>Bacillati</taxon>
        <taxon>Actinomycetota</taxon>
        <taxon>Actinomycetes</taxon>
        <taxon>Bifidobacteriales</taxon>
        <taxon>Bifidobacteriaceae</taxon>
        <taxon>Bifidobacterium</taxon>
    </lineage>
</organism>
<proteinExistence type="predicted"/>
<dbReference type="AlphaFoldDB" id="A0A087E3M0"/>
<sequence length="162" mass="17936">MFKLCPRPQCPGGTIVPHHRLRSATARRDAEHSRPRPRPRPGAMPCRPLPRDLLSSPTAYRPPGTRTGRTGCSRDDARLVPVYARDTVIPAATRTETNNPRKRHADGHVRCAGTGSDSRIRFPDRSIRPAAAARTREPSPTRQGGISWFVDDDRPVAQQGTH</sequence>
<feature type="region of interest" description="Disordered" evidence="1">
    <location>
        <begin position="1"/>
        <end position="162"/>
    </location>
</feature>
<reference evidence="2 3" key="1">
    <citation type="submission" date="2014-03" db="EMBL/GenBank/DDBJ databases">
        <title>Genomics of Bifidobacteria.</title>
        <authorList>
            <person name="Ventura M."/>
            <person name="Milani C."/>
            <person name="Lugli G.A."/>
        </authorList>
    </citation>
    <scope>NUCLEOTIDE SEQUENCE [LARGE SCALE GENOMIC DNA]</scope>
    <source>
        <strain evidence="2 3">LMG 21395</strain>
    </source>
</reference>
<protein>
    <submittedName>
        <fullName evidence="2">Uncharacterized protein</fullName>
    </submittedName>
</protein>
<dbReference type="EMBL" id="JGZT01000007">
    <property type="protein sequence ID" value="KFJ02371.1"/>
    <property type="molecule type" value="Genomic_DNA"/>
</dbReference>
<feature type="compositionally biased region" description="Basic and acidic residues" evidence="1">
    <location>
        <begin position="118"/>
        <end position="127"/>
    </location>
</feature>
<dbReference type="Proteomes" id="UP000029003">
    <property type="component" value="Unassembled WGS sequence"/>
</dbReference>